<dbReference type="PANTHER" id="PTHR43811:SF19">
    <property type="entry name" value="39 KDA FK506-BINDING NUCLEAR PROTEIN"/>
    <property type="match status" value="1"/>
</dbReference>
<keyword evidence="3 5" id="KW-0697">Rotamase</keyword>
<name>A0A0M0K6R2_9EUKA</name>
<dbReference type="GO" id="GO:0003755">
    <property type="term" value="F:peptidyl-prolyl cis-trans isomerase activity"/>
    <property type="evidence" value="ECO:0007669"/>
    <property type="project" value="UniProtKB-KW"/>
</dbReference>
<reference evidence="8" key="1">
    <citation type="journal article" date="2015" name="PLoS Genet.">
        <title>Genome Sequence and Transcriptome Analyses of Chrysochromulina tobin: Metabolic Tools for Enhanced Algal Fitness in the Prominent Order Prymnesiales (Haptophyceae).</title>
        <authorList>
            <person name="Hovde B.T."/>
            <person name="Deodato C.R."/>
            <person name="Hunsperger H.M."/>
            <person name="Ryken S.A."/>
            <person name="Yost W."/>
            <person name="Jha R.K."/>
            <person name="Patterson J."/>
            <person name="Monnat R.J. Jr."/>
            <person name="Barlow S.B."/>
            <person name="Starkenburg S.R."/>
            <person name="Cattolico R.A."/>
        </authorList>
    </citation>
    <scope>NUCLEOTIDE SEQUENCE</scope>
    <source>
        <strain evidence="8">CCMP291</strain>
    </source>
</reference>
<evidence type="ECO:0000256" key="3">
    <source>
        <dbReference type="ARBA" id="ARBA00023110"/>
    </source>
</evidence>
<dbReference type="InterPro" id="IPR046357">
    <property type="entry name" value="PPIase_dom_sf"/>
</dbReference>
<dbReference type="Gene3D" id="3.10.50.40">
    <property type="match status" value="1"/>
</dbReference>
<protein>
    <recommendedName>
        <fullName evidence="2 5">peptidylprolyl isomerase</fullName>
        <ecNumber evidence="2 5">5.2.1.8</ecNumber>
    </recommendedName>
</protein>
<dbReference type="AlphaFoldDB" id="A0A0M0K6R2"/>
<keyword evidence="4 5" id="KW-0413">Isomerase</keyword>
<evidence type="ECO:0000256" key="2">
    <source>
        <dbReference type="ARBA" id="ARBA00013194"/>
    </source>
</evidence>
<dbReference type="OrthoDB" id="1902587at2759"/>
<evidence type="ECO:0000313" key="7">
    <source>
        <dbReference type="EMBL" id="KOO34307.1"/>
    </source>
</evidence>
<dbReference type="EMBL" id="JWZX01001263">
    <property type="protein sequence ID" value="KOO34307.1"/>
    <property type="molecule type" value="Genomic_DNA"/>
</dbReference>
<organism evidence="7 8">
    <name type="scientific">Chrysochromulina tobinii</name>
    <dbReference type="NCBI Taxonomy" id="1460289"/>
    <lineage>
        <taxon>Eukaryota</taxon>
        <taxon>Haptista</taxon>
        <taxon>Haptophyta</taxon>
        <taxon>Prymnesiophyceae</taxon>
        <taxon>Prymnesiales</taxon>
        <taxon>Chrysochromulinaceae</taxon>
        <taxon>Chrysochromulina</taxon>
    </lineage>
</organism>
<dbReference type="PANTHER" id="PTHR43811">
    <property type="entry name" value="FKBP-TYPE PEPTIDYL-PROLYL CIS-TRANS ISOMERASE FKPA"/>
    <property type="match status" value="1"/>
</dbReference>
<evidence type="ECO:0000313" key="8">
    <source>
        <dbReference type="Proteomes" id="UP000037460"/>
    </source>
</evidence>
<evidence type="ECO:0000256" key="4">
    <source>
        <dbReference type="ARBA" id="ARBA00023235"/>
    </source>
</evidence>
<proteinExistence type="predicted"/>
<dbReference type="SUPFAM" id="SSF54534">
    <property type="entry name" value="FKBP-like"/>
    <property type="match status" value="1"/>
</dbReference>
<evidence type="ECO:0000256" key="5">
    <source>
        <dbReference type="PROSITE-ProRule" id="PRU00277"/>
    </source>
</evidence>
<evidence type="ECO:0000256" key="1">
    <source>
        <dbReference type="ARBA" id="ARBA00000971"/>
    </source>
</evidence>
<gene>
    <name evidence="7" type="ORF">Ctob_011556</name>
</gene>
<dbReference type="Pfam" id="PF00254">
    <property type="entry name" value="FKBP_C"/>
    <property type="match status" value="1"/>
</dbReference>
<feature type="domain" description="PPIase FKBP-type" evidence="6">
    <location>
        <begin position="1"/>
        <end position="76"/>
    </location>
</feature>
<dbReference type="InterPro" id="IPR001179">
    <property type="entry name" value="PPIase_FKBP_dom"/>
</dbReference>
<dbReference type="EC" id="5.2.1.8" evidence="2 5"/>
<sequence>MDGTKFDSAYDKKRPFEFRLGKQTVITGWEAVVGGMKLGQKVIVKIPPEFGYGDKDLGEIPPNSSLVFYIELVALGDKI</sequence>
<comment type="caution">
    <text evidence="7">The sequence shown here is derived from an EMBL/GenBank/DDBJ whole genome shotgun (WGS) entry which is preliminary data.</text>
</comment>
<dbReference type="PROSITE" id="PS50059">
    <property type="entry name" value="FKBP_PPIASE"/>
    <property type="match status" value="1"/>
</dbReference>
<evidence type="ECO:0000259" key="6">
    <source>
        <dbReference type="PROSITE" id="PS50059"/>
    </source>
</evidence>
<dbReference type="Proteomes" id="UP000037460">
    <property type="component" value="Unassembled WGS sequence"/>
</dbReference>
<comment type="catalytic activity">
    <reaction evidence="1 5">
        <text>[protein]-peptidylproline (omega=180) = [protein]-peptidylproline (omega=0)</text>
        <dbReference type="Rhea" id="RHEA:16237"/>
        <dbReference type="Rhea" id="RHEA-COMP:10747"/>
        <dbReference type="Rhea" id="RHEA-COMP:10748"/>
        <dbReference type="ChEBI" id="CHEBI:83833"/>
        <dbReference type="ChEBI" id="CHEBI:83834"/>
        <dbReference type="EC" id="5.2.1.8"/>
    </reaction>
</comment>
<keyword evidence="8" id="KW-1185">Reference proteome</keyword>
<accession>A0A0M0K6R2</accession>